<sequence length="268" mass="27296">MSSISLQDQCAVIHGGGGAIGGAVARAFAAAGARVFLAGRTRAKLEAVARDIAAAGGLAKVAVVDALDEEAMLRHADGVAERAGGIDIAFNAVGVLHVQDRPLSELSLEDYFLPVHAYTRSNFLTAKAVAPHMARRGGGVIVSVSTPASRLPGPGYLGHAVACAGVEALTRHMAGELAAFNIRSVCIRSHAIPEAAAAGSHSHEVFRPAAERMGMTVEQMLAAKPAGLLVKRLPSLDQLANTAVFVASGHAGAMTGAMVNLSGGVTLD</sequence>
<keyword evidence="2" id="KW-0560">Oxidoreductase</keyword>
<dbReference type="RefSeq" id="WP_013542522.1">
    <property type="nucleotide sequence ID" value="NC_014931.1"/>
</dbReference>
<accession>E6V714</accession>
<evidence type="ECO:0000313" key="4">
    <source>
        <dbReference type="Proteomes" id="UP000008917"/>
    </source>
</evidence>
<dbReference type="PANTHER" id="PTHR43669:SF3">
    <property type="entry name" value="ALCOHOL DEHYDROGENASE, PUTATIVE (AFU_ORTHOLOGUE AFUA_3G03445)-RELATED"/>
    <property type="match status" value="1"/>
</dbReference>
<dbReference type="KEGG" id="vpe:Varpa_4140"/>
<evidence type="ECO:0000313" key="3">
    <source>
        <dbReference type="EMBL" id="ADU38310.1"/>
    </source>
</evidence>
<dbReference type="InterPro" id="IPR002347">
    <property type="entry name" value="SDR_fam"/>
</dbReference>
<dbReference type="InterPro" id="IPR036291">
    <property type="entry name" value="NAD(P)-bd_dom_sf"/>
</dbReference>
<dbReference type="PRINTS" id="PR00081">
    <property type="entry name" value="GDHRDH"/>
</dbReference>
<reference evidence="4" key="1">
    <citation type="submission" date="2010-12" db="EMBL/GenBank/DDBJ databases">
        <title>Complete sequence of Variovorax paradoxus EPS.</title>
        <authorList>
            <consortium name="US DOE Joint Genome Institute"/>
            <person name="Lucas S."/>
            <person name="Copeland A."/>
            <person name="Lapidus A."/>
            <person name="Cheng J.-F."/>
            <person name="Goodwin L."/>
            <person name="Pitluck S."/>
            <person name="Teshima H."/>
            <person name="Detter J.C."/>
            <person name="Han C."/>
            <person name="Tapia R."/>
            <person name="Land M."/>
            <person name="Hauser L."/>
            <person name="Kyrpides N."/>
            <person name="Ivanova N."/>
            <person name="Ovchinnikova G."/>
            <person name="Orwin P."/>
            <person name="Han J.-I.G."/>
            <person name="Woyke T."/>
        </authorList>
    </citation>
    <scope>NUCLEOTIDE SEQUENCE [LARGE SCALE GENOMIC DNA]</scope>
    <source>
        <strain evidence="4">EPS</strain>
    </source>
</reference>
<dbReference type="Gene3D" id="3.40.50.720">
    <property type="entry name" value="NAD(P)-binding Rossmann-like Domain"/>
    <property type="match status" value="1"/>
</dbReference>
<dbReference type="HOGENOM" id="CLU_010194_1_2_4"/>
<dbReference type="OrthoDB" id="7301144at2"/>
<dbReference type="GO" id="GO:0016491">
    <property type="term" value="F:oxidoreductase activity"/>
    <property type="evidence" value="ECO:0007669"/>
    <property type="project" value="UniProtKB-KW"/>
</dbReference>
<dbReference type="Pfam" id="PF13561">
    <property type="entry name" value="adh_short_C2"/>
    <property type="match status" value="1"/>
</dbReference>
<protein>
    <submittedName>
        <fullName evidence="3">Short-chain dehydrogenase/reductase SDR</fullName>
    </submittedName>
</protein>
<evidence type="ECO:0000256" key="2">
    <source>
        <dbReference type="ARBA" id="ARBA00023002"/>
    </source>
</evidence>
<organism evidence="3 4">
    <name type="scientific">Variovorax paradoxus (strain EPS)</name>
    <dbReference type="NCBI Taxonomy" id="595537"/>
    <lineage>
        <taxon>Bacteria</taxon>
        <taxon>Pseudomonadati</taxon>
        <taxon>Pseudomonadota</taxon>
        <taxon>Betaproteobacteria</taxon>
        <taxon>Burkholderiales</taxon>
        <taxon>Comamonadaceae</taxon>
        <taxon>Variovorax</taxon>
    </lineage>
</organism>
<proteinExistence type="inferred from homology"/>
<gene>
    <name evidence="3" type="ordered locus">Varpa_4140</name>
</gene>
<dbReference type="EMBL" id="CP002417">
    <property type="protein sequence ID" value="ADU38310.1"/>
    <property type="molecule type" value="Genomic_DNA"/>
</dbReference>
<dbReference type="eggNOG" id="COG1028">
    <property type="taxonomic scope" value="Bacteria"/>
</dbReference>
<dbReference type="SUPFAM" id="SSF51735">
    <property type="entry name" value="NAD(P)-binding Rossmann-fold domains"/>
    <property type="match status" value="1"/>
</dbReference>
<dbReference type="PANTHER" id="PTHR43669">
    <property type="entry name" value="5-KETO-D-GLUCONATE 5-REDUCTASE"/>
    <property type="match status" value="1"/>
</dbReference>
<name>E6V714_VARPE</name>
<dbReference type="STRING" id="595537.Varpa_4140"/>
<dbReference type="AlphaFoldDB" id="E6V714"/>
<comment type="similarity">
    <text evidence="1">Belongs to the short-chain dehydrogenases/reductases (SDR) family.</text>
</comment>
<evidence type="ECO:0000256" key="1">
    <source>
        <dbReference type="ARBA" id="ARBA00006484"/>
    </source>
</evidence>
<dbReference type="Proteomes" id="UP000008917">
    <property type="component" value="Chromosome"/>
</dbReference>
<reference evidence="3 4" key="2">
    <citation type="journal article" date="2013" name="Genome Announc.">
        <title>Genome of the Root-Associated Plant Growth-Promoting Bacterium Variovorax paradoxus Strain EPS.</title>
        <authorList>
            <person name="Han J.I."/>
            <person name="Spain J.C."/>
            <person name="Leadbetter J.R."/>
            <person name="Ovchinnikova G."/>
            <person name="Goodwin L.A."/>
            <person name="Han C.S."/>
            <person name="Woyke T."/>
            <person name="Davenport K.W."/>
            <person name="Orwin P.M."/>
        </authorList>
    </citation>
    <scope>NUCLEOTIDE SEQUENCE [LARGE SCALE GENOMIC DNA]</scope>
    <source>
        <strain evidence="3 4">EPS</strain>
    </source>
</reference>